<dbReference type="Pfam" id="PF14493">
    <property type="entry name" value="HTH_40"/>
    <property type="match status" value="1"/>
</dbReference>
<name>A0ABV6GD09_9BACI</name>
<gene>
    <name evidence="2" type="ORF">ACFFIX_08865</name>
</gene>
<protein>
    <submittedName>
        <fullName evidence="2">Helix-turn-helix domain-containing protein</fullName>
    </submittedName>
</protein>
<dbReference type="PIRSF" id="PIRSF021350">
    <property type="entry name" value="UCP021350"/>
    <property type="match status" value="1"/>
</dbReference>
<reference evidence="2 3" key="1">
    <citation type="submission" date="2024-09" db="EMBL/GenBank/DDBJ databases">
        <authorList>
            <person name="Sun Q."/>
            <person name="Mori K."/>
        </authorList>
    </citation>
    <scope>NUCLEOTIDE SEQUENCE [LARGE SCALE GENOMIC DNA]</scope>
    <source>
        <strain evidence="2 3">CCM 7228</strain>
    </source>
</reference>
<comment type="caution">
    <text evidence="2">The sequence shown here is derived from an EMBL/GenBank/DDBJ whole genome shotgun (WGS) entry which is preliminary data.</text>
</comment>
<dbReference type="Proteomes" id="UP001589854">
    <property type="component" value="Unassembled WGS sequence"/>
</dbReference>
<dbReference type="InterPro" id="IPR029491">
    <property type="entry name" value="Helicase_HTH"/>
</dbReference>
<organism evidence="2 3">
    <name type="scientific">Metabacillus herbersteinensis</name>
    <dbReference type="NCBI Taxonomy" id="283816"/>
    <lineage>
        <taxon>Bacteria</taxon>
        <taxon>Bacillati</taxon>
        <taxon>Bacillota</taxon>
        <taxon>Bacilli</taxon>
        <taxon>Bacillales</taxon>
        <taxon>Bacillaceae</taxon>
        <taxon>Metabacillus</taxon>
    </lineage>
</organism>
<proteinExistence type="predicted"/>
<sequence>MDYLNAITLYCFQKFNGERSESAIFHLLTGKKSAQTIQDCKLFELSDLFSLFPELTREELHTCVNSIIEKNFLEHPEPNRFLLTNIGEEYLSELLSLRQIPFHLNGWENGDIARFLWRRLSLMVQVLSHFSISNTTYLPLTKKEEDLKWIKEFFRSYSLSKELLNDELYRQLHDLLSLCHEQEASIFVLKLSSSERVGLTYDQLAVRYKTDKVYIKLLFWNVIHFMVKIIQSETREYPLLYHLIADKVQRHSLTTSSATTLSFLLQGRSIAEVSAIRNLKENTIEDHIVEIALHDESFDITSFLLPIDYTEIKSVIEELKTHQLKKIKERLNNHYTYFQIRLAFAIHSRRRE</sequence>
<feature type="domain" description="Helicase Helix-turn-helix" evidence="1">
    <location>
        <begin position="258"/>
        <end position="343"/>
    </location>
</feature>
<dbReference type="EMBL" id="JBHLVO010000005">
    <property type="protein sequence ID" value="MFC0271565.1"/>
    <property type="molecule type" value="Genomic_DNA"/>
</dbReference>
<dbReference type="RefSeq" id="WP_378932709.1">
    <property type="nucleotide sequence ID" value="NZ_JBHLVO010000005.1"/>
</dbReference>
<accession>A0ABV6GD09</accession>
<dbReference type="InterPro" id="IPR008308">
    <property type="entry name" value="YpbB-like"/>
</dbReference>
<evidence type="ECO:0000313" key="2">
    <source>
        <dbReference type="EMBL" id="MFC0271565.1"/>
    </source>
</evidence>
<keyword evidence="3" id="KW-1185">Reference proteome</keyword>
<evidence type="ECO:0000259" key="1">
    <source>
        <dbReference type="Pfam" id="PF14493"/>
    </source>
</evidence>
<evidence type="ECO:0000313" key="3">
    <source>
        <dbReference type="Proteomes" id="UP001589854"/>
    </source>
</evidence>